<dbReference type="Proteomes" id="UP000195798">
    <property type="component" value="Chromosome"/>
</dbReference>
<feature type="region of interest" description="Disordered" evidence="2">
    <location>
        <begin position="1"/>
        <end position="22"/>
    </location>
</feature>
<evidence type="ECO:0000313" key="3">
    <source>
        <dbReference type="EMBL" id="ART99154.1"/>
    </source>
</evidence>
<feature type="compositionally biased region" description="Polar residues" evidence="2">
    <location>
        <begin position="1"/>
        <end position="13"/>
    </location>
</feature>
<evidence type="ECO:0000313" key="4">
    <source>
        <dbReference type="Proteomes" id="UP000195798"/>
    </source>
</evidence>
<accession>A0AB33CG75</accession>
<evidence type="ECO:0000256" key="2">
    <source>
        <dbReference type="SAM" id="MobiDB-lite"/>
    </source>
</evidence>
<evidence type="ECO:0000256" key="1">
    <source>
        <dbReference type="SAM" id="Coils"/>
    </source>
</evidence>
<protein>
    <recommendedName>
        <fullName evidence="5">Chemotaxis protein</fullName>
    </recommendedName>
</protein>
<dbReference type="AlphaFoldDB" id="A0AB33CG75"/>
<sequence length="171" mass="19239">MTEETQNSVATSAEKTDNTKVEPKKEVVMHTYYWSNEDVPFRVLRTADEITSNQYPIVVTAPDPNLKAPKYDWMKQEWIETSEESLGQRLTTVVEQLEDAQKSIDVLQEAHQTTLKNTESTDTAMDQLQKIVQMSNRMMATLSATVSALAKAYQGLKSSDTTTETNQGDAK</sequence>
<dbReference type="RefSeq" id="WP_065169662.1">
    <property type="nucleotide sequence ID" value="NZ_CP021427.1"/>
</dbReference>
<proteinExistence type="predicted"/>
<dbReference type="EMBL" id="CP021427">
    <property type="protein sequence ID" value="ART99154.1"/>
    <property type="molecule type" value="Genomic_DNA"/>
</dbReference>
<feature type="coiled-coil region" evidence="1">
    <location>
        <begin position="90"/>
        <end position="117"/>
    </location>
</feature>
<evidence type="ECO:0008006" key="5">
    <source>
        <dbReference type="Google" id="ProtNLM"/>
    </source>
</evidence>
<keyword evidence="1" id="KW-0175">Coiled coil</keyword>
<reference evidence="3 4" key="1">
    <citation type="submission" date="2017-05" db="EMBL/GenBank/DDBJ databases">
        <authorList>
            <person name="Oh N.-S."/>
        </authorList>
    </citation>
    <scope>NUCLEOTIDE SEQUENCE [LARGE SCALE GENOMIC DNA]</scope>
    <source>
        <strain evidence="3 4">4M13</strain>
    </source>
</reference>
<name>A0AB33CG75_LACGS</name>
<gene>
    <name evidence="3" type="ORF">CCE30_09790</name>
</gene>
<organism evidence="3 4">
    <name type="scientific">Lactobacillus gasseri</name>
    <dbReference type="NCBI Taxonomy" id="1596"/>
    <lineage>
        <taxon>Bacteria</taxon>
        <taxon>Bacillati</taxon>
        <taxon>Bacillota</taxon>
        <taxon>Bacilli</taxon>
        <taxon>Lactobacillales</taxon>
        <taxon>Lactobacillaceae</taxon>
        <taxon>Lactobacillus</taxon>
    </lineage>
</organism>